<dbReference type="OrthoDB" id="9804926at2"/>
<keyword evidence="1" id="KW-1188">Viral release from host cell</keyword>
<reference evidence="6" key="1">
    <citation type="submission" date="2019-10" db="EMBL/GenBank/DDBJ databases">
        <authorList>
            <person name="Ross D.E."/>
            <person name="Gulliver D."/>
        </authorList>
    </citation>
    <scope>NUCLEOTIDE SEQUENCE</scope>
    <source>
        <strain evidence="6">DER-2019</strain>
    </source>
</reference>
<evidence type="ECO:0000256" key="2">
    <source>
        <dbReference type="ARBA" id="ARBA00022670"/>
    </source>
</evidence>
<dbReference type="Pfam" id="PF04586">
    <property type="entry name" value="Peptidase_S78"/>
    <property type="match status" value="1"/>
</dbReference>
<keyword evidence="2" id="KW-0645">Protease</keyword>
<evidence type="ECO:0000313" key="7">
    <source>
        <dbReference type="Proteomes" id="UP000616595"/>
    </source>
</evidence>
<reference evidence="6" key="2">
    <citation type="submission" date="2020-10" db="EMBL/GenBank/DDBJ databases">
        <title>Comparative genomics of the Acetobacterium genus.</title>
        <authorList>
            <person name="Marshall C."/>
            <person name="May H."/>
            <person name="Norman S."/>
        </authorList>
    </citation>
    <scope>NUCLEOTIDE SEQUENCE</scope>
    <source>
        <strain evidence="6">DER-2019</strain>
    </source>
</reference>
<dbReference type="RefSeq" id="WP_148568500.1">
    <property type="nucleotide sequence ID" value="NZ_RXYA01000018.1"/>
</dbReference>
<dbReference type="GO" id="GO:0006508">
    <property type="term" value="P:proteolysis"/>
    <property type="evidence" value="ECO:0007669"/>
    <property type="project" value="UniProtKB-KW"/>
</dbReference>
<organism evidence="6 7">
    <name type="scientific">Acetobacterium paludosum</name>
    <dbReference type="NCBI Taxonomy" id="52693"/>
    <lineage>
        <taxon>Bacteria</taxon>
        <taxon>Bacillati</taxon>
        <taxon>Bacillota</taxon>
        <taxon>Clostridia</taxon>
        <taxon>Eubacteriales</taxon>
        <taxon>Eubacteriaceae</taxon>
        <taxon>Acetobacterium</taxon>
    </lineage>
</organism>
<feature type="domain" description="Prohead serine protease" evidence="5">
    <location>
        <begin position="49"/>
        <end position="159"/>
    </location>
</feature>
<comment type="caution">
    <text evidence="6">The sequence shown here is derived from an EMBL/GenBank/DDBJ whole genome shotgun (WGS) entry which is preliminary data.</text>
</comment>
<gene>
    <name evidence="6" type="ORF">GH810_14425</name>
</gene>
<dbReference type="Proteomes" id="UP000616595">
    <property type="component" value="Unassembled WGS sequence"/>
</dbReference>
<protein>
    <recommendedName>
        <fullName evidence="5">Prohead serine protease domain-containing protein</fullName>
    </recommendedName>
</protein>
<feature type="compositionally biased region" description="Acidic residues" evidence="4">
    <location>
        <begin position="312"/>
        <end position="321"/>
    </location>
</feature>
<keyword evidence="3" id="KW-0378">Hydrolase</keyword>
<evidence type="ECO:0000256" key="3">
    <source>
        <dbReference type="ARBA" id="ARBA00022801"/>
    </source>
</evidence>
<sequence>MTIEYKEFEVKVSDVKMDGDMGTAVILLSPYNNIDLGYDRVMPSIATRNSGKKIPLLKQHQVGTEHGHMDLFSTSDGINANVTLYLEKNEGSIIFPEAFQHYALLKRAETDGVPVKYSIGYNTLDYKYVTEGKQTIRDLNDIDIMEGSRVTFPMNPMAQNVRGSVKSLEGGEKLEFKIGAKAIMLNDALEMGDLEQLRWQIQSALNESMASIMNDCDTNNVQKIALIDTTLTQYHQAMLDLCTKIINATEQMQKQLDATELVEKASSIFMREIKAGAAISKPNAERLQGIMKAVSEVMGCNWDKIQKAMIDDTTDDGEPQDDAGGKSDDEDLEFKTLYEGFLDYAKNIKKDEV</sequence>
<evidence type="ECO:0000256" key="4">
    <source>
        <dbReference type="SAM" id="MobiDB-lite"/>
    </source>
</evidence>
<keyword evidence="7" id="KW-1185">Reference proteome</keyword>
<evidence type="ECO:0000256" key="1">
    <source>
        <dbReference type="ARBA" id="ARBA00022612"/>
    </source>
</evidence>
<feature type="region of interest" description="Disordered" evidence="4">
    <location>
        <begin position="312"/>
        <end position="331"/>
    </location>
</feature>
<dbReference type="InterPro" id="IPR054613">
    <property type="entry name" value="Peptidase_S78_dom"/>
</dbReference>
<dbReference type="EMBL" id="WJBD01000019">
    <property type="protein sequence ID" value="MBC3889506.1"/>
    <property type="molecule type" value="Genomic_DNA"/>
</dbReference>
<accession>A0A923KYC7</accession>
<dbReference type="GO" id="GO:0008233">
    <property type="term" value="F:peptidase activity"/>
    <property type="evidence" value="ECO:0007669"/>
    <property type="project" value="UniProtKB-KW"/>
</dbReference>
<evidence type="ECO:0000313" key="6">
    <source>
        <dbReference type="EMBL" id="MBC3889506.1"/>
    </source>
</evidence>
<evidence type="ECO:0000259" key="5">
    <source>
        <dbReference type="Pfam" id="PF04586"/>
    </source>
</evidence>
<proteinExistence type="predicted"/>
<dbReference type="AlphaFoldDB" id="A0A923KYC7"/>
<name>A0A923KYC7_9FIRM</name>